<organism evidence="4 5">
    <name type="scientific">Tsukamurella soli</name>
    <dbReference type="NCBI Taxonomy" id="644556"/>
    <lineage>
        <taxon>Bacteria</taxon>
        <taxon>Bacillati</taxon>
        <taxon>Actinomycetota</taxon>
        <taxon>Actinomycetes</taxon>
        <taxon>Mycobacteriales</taxon>
        <taxon>Tsukamurellaceae</taxon>
        <taxon>Tsukamurella</taxon>
    </lineage>
</organism>
<dbReference type="Pfam" id="PF11954">
    <property type="entry name" value="DUF3471"/>
    <property type="match status" value="1"/>
</dbReference>
<feature type="domain" description="Beta-lactamase-related" evidence="2">
    <location>
        <begin position="70"/>
        <end position="409"/>
    </location>
</feature>
<evidence type="ECO:0000259" key="3">
    <source>
        <dbReference type="Pfam" id="PF11954"/>
    </source>
</evidence>
<evidence type="ECO:0000313" key="4">
    <source>
        <dbReference type="EMBL" id="GAA4386561.1"/>
    </source>
</evidence>
<evidence type="ECO:0000256" key="1">
    <source>
        <dbReference type="SAM" id="MobiDB-lite"/>
    </source>
</evidence>
<feature type="domain" description="Peptidase S12 Pab87-related C-terminal" evidence="3">
    <location>
        <begin position="443"/>
        <end position="516"/>
    </location>
</feature>
<dbReference type="SUPFAM" id="SSF56601">
    <property type="entry name" value="beta-lactamase/transpeptidase-like"/>
    <property type="match status" value="1"/>
</dbReference>
<feature type="region of interest" description="Disordered" evidence="1">
    <location>
        <begin position="31"/>
        <end position="52"/>
    </location>
</feature>
<evidence type="ECO:0000313" key="5">
    <source>
        <dbReference type="Proteomes" id="UP001500635"/>
    </source>
</evidence>
<dbReference type="Proteomes" id="UP001500635">
    <property type="component" value="Unassembled WGS sequence"/>
</dbReference>
<dbReference type="EMBL" id="BAABFR010000010">
    <property type="protein sequence ID" value="GAA4386561.1"/>
    <property type="molecule type" value="Genomic_DNA"/>
</dbReference>
<comment type="caution">
    <text evidence="4">The sequence shown here is derived from an EMBL/GenBank/DDBJ whole genome shotgun (WGS) entry which is preliminary data.</text>
</comment>
<reference evidence="5" key="1">
    <citation type="journal article" date="2019" name="Int. J. Syst. Evol. Microbiol.">
        <title>The Global Catalogue of Microorganisms (GCM) 10K type strain sequencing project: providing services to taxonomists for standard genome sequencing and annotation.</title>
        <authorList>
            <consortium name="The Broad Institute Genomics Platform"/>
            <consortium name="The Broad Institute Genome Sequencing Center for Infectious Disease"/>
            <person name="Wu L."/>
            <person name="Ma J."/>
        </authorList>
    </citation>
    <scope>NUCLEOTIDE SEQUENCE [LARGE SCALE GENOMIC DNA]</scope>
    <source>
        <strain evidence="5">JCM 17688</strain>
    </source>
</reference>
<keyword evidence="5" id="KW-1185">Reference proteome</keyword>
<evidence type="ECO:0000259" key="2">
    <source>
        <dbReference type="Pfam" id="PF00144"/>
    </source>
</evidence>
<dbReference type="InterPro" id="IPR001466">
    <property type="entry name" value="Beta-lactam-related"/>
</dbReference>
<sequence length="539" mass="55741">MEAAVRIGRSGVVGILGVGVAAALVACSSGPPASESTTVPGPPSAGAQPPDAVPGVAIPAGRIDSAVTDVDGLARDLMRTSHIPGMAIAVVHDGKIVYAKGFGVRSVDTRQPVDADTVFPLASLSKPIAATVVAARMATGGFTWATPVHTLMPSFALADPYVTEHVTVGDLFAHRSGLPDHAGDLLEDLGYDRAAVLSRLRQLPLNPFRDSYAYTNFGLTAAAEAVAEHLGTDWATLARQAVFGPLGMTSTSSRYADFTARPDRTVGHVLVGGVYRVSPQQRDPDAQSPAGGVSSSATDVAKWMEMVLAGGSAGGRLLIPPDDLLAATSPQSMSAPPSTAEARGGFYGFGFNVTSSAAGRVVLSHSGAFSLGAATAFTLIPSADVGIVTLTNAAPIGVPETLDAEFADLVQFGAVQQDWKMLYRNVFAKMDQPSGMLVGVTAPAHPAPAGPLSTYTGRYDNAYYGPATVTASGDSLTLRLGPKNMAFPLRHWDGDTFVFTPPGENAEAGTISKATFDGDRLVLEYYDGDHLGTFTRPAG</sequence>
<dbReference type="PANTHER" id="PTHR46825:SF15">
    <property type="entry name" value="BETA-LACTAMASE-RELATED DOMAIN-CONTAINING PROTEIN"/>
    <property type="match status" value="1"/>
</dbReference>
<dbReference type="Pfam" id="PF00144">
    <property type="entry name" value="Beta-lactamase"/>
    <property type="match status" value="1"/>
</dbReference>
<dbReference type="PROSITE" id="PS51257">
    <property type="entry name" value="PROKAR_LIPOPROTEIN"/>
    <property type="match status" value="1"/>
</dbReference>
<dbReference type="Gene3D" id="2.40.128.600">
    <property type="match status" value="1"/>
</dbReference>
<proteinExistence type="predicted"/>
<dbReference type="PANTHER" id="PTHR46825">
    <property type="entry name" value="D-ALANYL-D-ALANINE-CARBOXYPEPTIDASE/ENDOPEPTIDASE AMPH"/>
    <property type="match status" value="1"/>
</dbReference>
<dbReference type="InterPro" id="IPR050491">
    <property type="entry name" value="AmpC-like"/>
</dbReference>
<gene>
    <name evidence="4" type="ORF">GCM10023147_09970</name>
</gene>
<keyword evidence="4" id="KW-0378">Hydrolase</keyword>
<dbReference type="InterPro" id="IPR012338">
    <property type="entry name" value="Beta-lactam/transpept-like"/>
</dbReference>
<protein>
    <submittedName>
        <fullName evidence="4">Serine hydrolase</fullName>
    </submittedName>
</protein>
<accession>A0ABP8J8G1</accession>
<dbReference type="InterPro" id="IPR021860">
    <property type="entry name" value="Peptidase_S12_Pab87-rel_C"/>
</dbReference>
<dbReference type="GO" id="GO:0016787">
    <property type="term" value="F:hydrolase activity"/>
    <property type="evidence" value="ECO:0007669"/>
    <property type="project" value="UniProtKB-KW"/>
</dbReference>
<dbReference type="Gene3D" id="3.40.710.10">
    <property type="entry name" value="DD-peptidase/beta-lactamase superfamily"/>
    <property type="match status" value="1"/>
</dbReference>
<name>A0ABP8J8G1_9ACTN</name>